<keyword evidence="2" id="KW-1185">Reference proteome</keyword>
<sequence length="187" mass="20801">MRTRRASAEDWDAIWPVWRAVVAEGETCPWTPDTDEDTARDAWMLPSPAEVLIMEESGGPDGTTVVATALLVPSLPGLGDHVVQATLLVDPKWVDHGGPPHRPRLRGGGHWESASRLAAEQMIEYAADRGYRAMQLNAVISANPRLVSLWRSLAFRLVGTLPAAFRHPWLGDVDLYVMYRFLPTHDR</sequence>
<dbReference type="EMBL" id="FZMO01000351">
    <property type="protein sequence ID" value="SNQ50188.1"/>
    <property type="molecule type" value="Genomic_DNA"/>
</dbReference>
<dbReference type="AlphaFoldDB" id="A0A2I2KX10"/>
<dbReference type="Proteomes" id="UP000234331">
    <property type="component" value="Unassembled WGS sequence"/>
</dbReference>
<evidence type="ECO:0008006" key="3">
    <source>
        <dbReference type="Google" id="ProtNLM"/>
    </source>
</evidence>
<dbReference type="RefSeq" id="WP_101833514.1">
    <property type="nucleotide sequence ID" value="NZ_FZMO01000351.1"/>
</dbReference>
<protein>
    <recommendedName>
        <fullName evidence="3">Acetyltransferase</fullName>
    </recommendedName>
</protein>
<evidence type="ECO:0000313" key="2">
    <source>
        <dbReference type="Proteomes" id="UP000234331"/>
    </source>
</evidence>
<organism evidence="1 2">
    <name type="scientific">Frankia canadensis</name>
    <dbReference type="NCBI Taxonomy" id="1836972"/>
    <lineage>
        <taxon>Bacteria</taxon>
        <taxon>Bacillati</taxon>
        <taxon>Actinomycetota</taxon>
        <taxon>Actinomycetes</taxon>
        <taxon>Frankiales</taxon>
        <taxon>Frankiaceae</taxon>
        <taxon>Frankia</taxon>
    </lineage>
</organism>
<gene>
    <name evidence="1" type="ORF">FRACA_4140002</name>
</gene>
<proteinExistence type="predicted"/>
<dbReference type="PANTHER" id="PTHR43138">
    <property type="entry name" value="ACETYLTRANSFERASE, GNAT FAMILY"/>
    <property type="match status" value="1"/>
</dbReference>
<dbReference type="InterPro" id="IPR016181">
    <property type="entry name" value="Acyl_CoA_acyltransferase"/>
</dbReference>
<dbReference type="OrthoDB" id="9788300at2"/>
<name>A0A2I2KX10_9ACTN</name>
<dbReference type="InterPro" id="IPR052742">
    <property type="entry name" value="Mito_N-acetyltransferase"/>
</dbReference>
<dbReference type="PANTHER" id="PTHR43138:SF1">
    <property type="entry name" value="N-ACETYLTRANSFERASE ACA1"/>
    <property type="match status" value="1"/>
</dbReference>
<accession>A0A2I2KX10</accession>
<reference evidence="1 2" key="1">
    <citation type="submission" date="2017-06" db="EMBL/GenBank/DDBJ databases">
        <authorList>
            <person name="Kim H.J."/>
            <person name="Triplett B.A."/>
        </authorList>
    </citation>
    <scope>NUCLEOTIDE SEQUENCE [LARGE SCALE GENOMIC DNA]</scope>
    <source>
        <strain evidence="1">FRACA_ARgP5</strain>
    </source>
</reference>
<dbReference type="SUPFAM" id="SSF55729">
    <property type="entry name" value="Acyl-CoA N-acyltransferases (Nat)"/>
    <property type="match status" value="1"/>
</dbReference>
<evidence type="ECO:0000313" key="1">
    <source>
        <dbReference type="EMBL" id="SNQ50188.1"/>
    </source>
</evidence>
<dbReference type="Gene3D" id="3.40.630.30">
    <property type="match status" value="1"/>
</dbReference>